<reference evidence="3 4" key="1">
    <citation type="submission" date="2020-08" db="EMBL/GenBank/DDBJ databases">
        <title>Functional genomics of gut bacteria from endangered species of beetles.</title>
        <authorList>
            <person name="Carlos-Shanley C."/>
        </authorList>
    </citation>
    <scope>NUCLEOTIDE SEQUENCE [LARGE SCALE GENOMIC DNA]</scope>
    <source>
        <strain evidence="3 4">S00239</strain>
    </source>
</reference>
<evidence type="ECO:0000256" key="2">
    <source>
        <dbReference type="SAM" id="SignalP"/>
    </source>
</evidence>
<feature type="chain" id="PRO_5032696568" evidence="2">
    <location>
        <begin position="21"/>
        <end position="505"/>
    </location>
</feature>
<name>A0A840LD54_9BURK</name>
<dbReference type="AlphaFoldDB" id="A0A840LD54"/>
<dbReference type="RefSeq" id="WP_184300051.1">
    <property type="nucleotide sequence ID" value="NZ_JACHLP010000005.1"/>
</dbReference>
<keyword evidence="4" id="KW-1185">Reference proteome</keyword>
<gene>
    <name evidence="3" type="ORF">HNP55_002664</name>
</gene>
<feature type="region of interest" description="Disordered" evidence="1">
    <location>
        <begin position="393"/>
        <end position="412"/>
    </location>
</feature>
<evidence type="ECO:0000313" key="4">
    <source>
        <dbReference type="Proteomes" id="UP000562027"/>
    </source>
</evidence>
<dbReference type="EMBL" id="JACHLP010000005">
    <property type="protein sequence ID" value="MBB4844128.1"/>
    <property type="molecule type" value="Genomic_DNA"/>
</dbReference>
<dbReference type="Proteomes" id="UP000562027">
    <property type="component" value="Unassembled WGS sequence"/>
</dbReference>
<proteinExistence type="predicted"/>
<accession>A0A840LD54</accession>
<evidence type="ECO:0000313" key="3">
    <source>
        <dbReference type="EMBL" id="MBB4844128.1"/>
    </source>
</evidence>
<feature type="signal peptide" evidence="2">
    <location>
        <begin position="1"/>
        <end position="20"/>
    </location>
</feature>
<dbReference type="NCBIfam" id="TIGR03016">
    <property type="entry name" value="pepcterm_hypo_1"/>
    <property type="match status" value="1"/>
</dbReference>
<sequence>MRPHLLCLALTAAASASLQAQSLDQAEASGRQGFRFTPSLNISQTWTDNNTLSSTARDAALITMVTPGISIVSNTGRLKGSLDYSLSGVLYTKSVEKNRNQQAMAARGVAELIENLFYVDGNASISQQVASAFAQQTPGSNLSNPNRTEVATANLSPYLRGRLGGFARFELRGNAAESNTKDSIVGDSSSLSANLRLDSEGMAKLGWWANASSLQSHYRAGADSKLSTATFGLKYRPDVDLLFGVNGGLERSDYLTGQMQNSKNYGLSATWSPSPITNLALDWQHHAYGNSHLISFDHRWPRSSLRISDTQTASTGGGSAPSGQNTNYDLLSAQYSSIEPDPVKRDALVREILRSRGMSPDAIATASFLTGGPTLSRSQTLSFTTQGVRSSLTGSVTQTSTQRLGNSMPSTGDLSLTSKVVQRSYSLTATHQLTPISGVSLTLTQSDGMSDQAGLASTLRSATANWTWRLGPRLSGQLGARHSRFSSTSFPYRESAVFANILQQF</sequence>
<evidence type="ECO:0000256" key="1">
    <source>
        <dbReference type="SAM" id="MobiDB-lite"/>
    </source>
</evidence>
<comment type="caution">
    <text evidence="3">The sequence shown here is derived from an EMBL/GenBank/DDBJ whole genome shotgun (WGS) entry which is preliminary data.</text>
</comment>
<protein>
    <submittedName>
        <fullName evidence="3">Uncharacterized protein (PEP-CTERM system associated)</fullName>
    </submittedName>
</protein>
<organism evidence="3 4">
    <name type="scientific">Roseateles oligotrophus</name>
    <dbReference type="NCBI Taxonomy" id="1769250"/>
    <lineage>
        <taxon>Bacteria</taxon>
        <taxon>Pseudomonadati</taxon>
        <taxon>Pseudomonadota</taxon>
        <taxon>Betaproteobacteria</taxon>
        <taxon>Burkholderiales</taxon>
        <taxon>Sphaerotilaceae</taxon>
        <taxon>Roseateles</taxon>
    </lineage>
</organism>
<dbReference type="InterPro" id="IPR017467">
    <property type="entry name" value="CHP03016_PEP-CTERM"/>
</dbReference>
<keyword evidence="2" id="KW-0732">Signal</keyword>